<dbReference type="OrthoDB" id="4303577at2"/>
<dbReference type="PATRIC" id="fig|33014.5.peg.2250"/>
<keyword evidence="1" id="KW-0812">Transmembrane</keyword>
<dbReference type="RefSeq" id="WP_045528918.1">
    <property type="nucleotide sequence ID" value="NZ_CP011043.1"/>
</dbReference>
<feature type="transmembrane region" description="Helical" evidence="1">
    <location>
        <begin position="12"/>
        <end position="39"/>
    </location>
</feature>
<evidence type="ECO:0000259" key="2">
    <source>
        <dbReference type="Pfam" id="PF07853"/>
    </source>
</evidence>
<keyword evidence="1" id="KW-1133">Transmembrane helix</keyword>
<dbReference type="EMBL" id="CP011043">
    <property type="protein sequence ID" value="AJW79573.1"/>
    <property type="molecule type" value="Genomic_DNA"/>
</dbReference>
<dbReference type="Proteomes" id="UP000032604">
    <property type="component" value="Chromosome"/>
</dbReference>
<evidence type="ECO:0000256" key="1">
    <source>
        <dbReference type="SAM" id="Phobius"/>
    </source>
</evidence>
<dbReference type="AlphaFoldDB" id="A0A0D5CIS5"/>
<name>A0A0D5CIS5_9MICO</name>
<reference evidence="3 4" key="1">
    <citation type="journal article" date="2015" name="Genome Announc.">
        <title>Complete Genome Sequence of Clavibacter michiganensis subsp. insidiosus R1-1 Using PacBio Single-Molecule Real-Time Technology.</title>
        <authorList>
            <person name="Lu Y."/>
            <person name="Samac D.A."/>
            <person name="Glazebrook J."/>
            <person name="Ishimaru C.A."/>
        </authorList>
    </citation>
    <scope>NUCLEOTIDE SEQUENCE [LARGE SCALE GENOMIC DNA]</scope>
    <source>
        <strain evidence="3 4">R1-1</strain>
    </source>
</reference>
<dbReference type="KEGG" id="cmh:VO01_10895"/>
<keyword evidence="1" id="KW-0472">Membrane</keyword>
<evidence type="ECO:0000313" key="3">
    <source>
        <dbReference type="EMBL" id="AJW79573.1"/>
    </source>
</evidence>
<accession>A0A0D5CIS5</accession>
<feature type="transmembrane region" description="Helical" evidence="1">
    <location>
        <begin position="176"/>
        <end position="198"/>
    </location>
</feature>
<proteinExistence type="predicted"/>
<organism evidence="3 4">
    <name type="scientific">Clavibacter michiganensis subsp. insidiosus</name>
    <dbReference type="NCBI Taxonomy" id="33014"/>
    <lineage>
        <taxon>Bacteria</taxon>
        <taxon>Bacillati</taxon>
        <taxon>Actinomycetota</taxon>
        <taxon>Actinomycetes</taxon>
        <taxon>Micrococcales</taxon>
        <taxon>Microbacteriaceae</taxon>
        <taxon>Clavibacter</taxon>
    </lineage>
</organism>
<feature type="domain" description="DUF1648" evidence="2">
    <location>
        <begin position="24"/>
        <end position="63"/>
    </location>
</feature>
<feature type="transmembrane region" description="Helical" evidence="1">
    <location>
        <begin position="204"/>
        <end position="224"/>
    </location>
</feature>
<dbReference type="HOGENOM" id="CLU_054762_1_0_11"/>
<feature type="transmembrane region" description="Helical" evidence="1">
    <location>
        <begin position="123"/>
        <end position="145"/>
    </location>
</feature>
<dbReference type="InterPro" id="IPR012867">
    <property type="entry name" value="DUF1648"/>
</dbReference>
<feature type="transmembrane region" description="Helical" evidence="1">
    <location>
        <begin position="93"/>
        <end position="117"/>
    </location>
</feature>
<feature type="transmembrane region" description="Helical" evidence="1">
    <location>
        <begin position="59"/>
        <end position="81"/>
    </location>
</feature>
<evidence type="ECO:0000313" key="4">
    <source>
        <dbReference type="Proteomes" id="UP000032604"/>
    </source>
</evidence>
<gene>
    <name evidence="3" type="ORF">VO01_10895</name>
</gene>
<sequence length="321" mass="31837">MTTTAPSPLPTGARVAVVAPAAVIALVLAVAAVLLAPTLPGRIAVHFAADGTPDGWGSPWVMLTVALGLAVVAVALAVAALRARDRRTAATVVLVANLVAGILATGWIAVAASAAVGDGTFPVGWSVLLLGVGALAAAIPVAVLVRAAGPVPANDVTPLEVPATARVAWRGRTGSGWFAGIGAAVVVLGLVAAASAPAGDAGTAALTGIPLVVAGLAMLALARVDVTVDRRGFRVVSAWTRIPIMRVPLARIESAGWEDVSPGQWGGWGLRVSGRGLAYVTRSGPGLVVRLSGGRARLVTVADADRGAAVLGALLAARRAS</sequence>
<dbReference type="Pfam" id="PF07853">
    <property type="entry name" value="DUF1648"/>
    <property type="match status" value="1"/>
</dbReference>
<protein>
    <recommendedName>
        <fullName evidence="2">DUF1648 domain-containing protein</fullName>
    </recommendedName>
</protein>